<dbReference type="KEGG" id="poc:NCTC13071_01571"/>
<dbReference type="AlphaFoldDB" id="A0A3S4X7G1"/>
<organism evidence="1 2">
    <name type="scientific">Segatella oris</name>
    <dbReference type="NCBI Taxonomy" id="28135"/>
    <lineage>
        <taxon>Bacteria</taxon>
        <taxon>Pseudomonadati</taxon>
        <taxon>Bacteroidota</taxon>
        <taxon>Bacteroidia</taxon>
        <taxon>Bacteroidales</taxon>
        <taxon>Prevotellaceae</taxon>
        <taxon>Segatella</taxon>
    </lineage>
</organism>
<name>A0A3S4X7G1_9BACT</name>
<protein>
    <submittedName>
        <fullName evidence="1">Uncharacterized protein</fullName>
    </submittedName>
</protein>
<proteinExistence type="predicted"/>
<dbReference type="Proteomes" id="UP000274578">
    <property type="component" value="Chromosome 1"/>
</dbReference>
<dbReference type="EMBL" id="LR134384">
    <property type="protein sequence ID" value="VEH15567.1"/>
    <property type="molecule type" value="Genomic_DNA"/>
</dbReference>
<evidence type="ECO:0000313" key="1">
    <source>
        <dbReference type="EMBL" id="VEH15567.1"/>
    </source>
</evidence>
<accession>A0A3S4X7G1</accession>
<evidence type="ECO:0000313" key="2">
    <source>
        <dbReference type="Proteomes" id="UP000274578"/>
    </source>
</evidence>
<reference evidence="1 2" key="1">
    <citation type="submission" date="2018-12" db="EMBL/GenBank/DDBJ databases">
        <authorList>
            <consortium name="Pathogen Informatics"/>
        </authorList>
    </citation>
    <scope>NUCLEOTIDE SEQUENCE [LARGE SCALE GENOMIC DNA]</scope>
    <source>
        <strain evidence="1 2">NCTC13071</strain>
    </source>
</reference>
<sequence>MGENKKSAKNVFPNIGKLKIQQKLAFPTLGKQEFIENQLSQLWEEQKTPLAAFPNPRKDEKTPKVRRNNFREPGLFCYALFFYNRSRTLICYSLPFQHKHR</sequence>
<gene>
    <name evidence="1" type="ORF">NCTC13071_01571</name>
</gene>